<dbReference type="GeneID" id="54580104"/>
<feature type="compositionally biased region" description="Low complexity" evidence="1">
    <location>
        <begin position="213"/>
        <end position="224"/>
    </location>
</feature>
<feature type="compositionally biased region" description="Low complexity" evidence="1">
    <location>
        <begin position="110"/>
        <end position="141"/>
    </location>
</feature>
<feature type="compositionally biased region" description="Low complexity" evidence="1">
    <location>
        <begin position="590"/>
        <end position="694"/>
    </location>
</feature>
<feature type="compositionally biased region" description="Low complexity" evidence="1">
    <location>
        <begin position="473"/>
        <end position="495"/>
    </location>
</feature>
<evidence type="ECO:0000256" key="1">
    <source>
        <dbReference type="SAM" id="MobiDB-lite"/>
    </source>
</evidence>
<evidence type="ECO:0000313" key="4">
    <source>
        <dbReference type="Proteomes" id="UP000800094"/>
    </source>
</evidence>
<evidence type="ECO:0000313" key="3">
    <source>
        <dbReference type="EMBL" id="KAF2250047.1"/>
    </source>
</evidence>
<evidence type="ECO:0000256" key="2">
    <source>
        <dbReference type="SAM" id="SignalP"/>
    </source>
</evidence>
<feature type="region of interest" description="Disordered" evidence="1">
    <location>
        <begin position="590"/>
        <end position="695"/>
    </location>
</feature>
<proteinExistence type="predicted"/>
<feature type="compositionally biased region" description="Low complexity" evidence="1">
    <location>
        <begin position="153"/>
        <end position="193"/>
    </location>
</feature>
<feature type="compositionally biased region" description="Pro residues" evidence="1">
    <location>
        <begin position="291"/>
        <end position="302"/>
    </location>
</feature>
<feature type="region of interest" description="Disordered" evidence="1">
    <location>
        <begin position="251"/>
        <end position="306"/>
    </location>
</feature>
<dbReference type="RefSeq" id="XP_033685051.1">
    <property type="nucleotide sequence ID" value="XM_033826774.1"/>
</dbReference>
<gene>
    <name evidence="3" type="ORF">BU26DRAFT_504447</name>
</gene>
<feature type="signal peptide" evidence="2">
    <location>
        <begin position="1"/>
        <end position="23"/>
    </location>
</feature>
<reference evidence="3" key="1">
    <citation type="journal article" date="2020" name="Stud. Mycol.">
        <title>101 Dothideomycetes genomes: a test case for predicting lifestyles and emergence of pathogens.</title>
        <authorList>
            <person name="Haridas S."/>
            <person name="Albert R."/>
            <person name="Binder M."/>
            <person name="Bloem J."/>
            <person name="Labutti K."/>
            <person name="Salamov A."/>
            <person name="Andreopoulos B."/>
            <person name="Baker S."/>
            <person name="Barry K."/>
            <person name="Bills G."/>
            <person name="Bluhm B."/>
            <person name="Cannon C."/>
            <person name="Castanera R."/>
            <person name="Culley D."/>
            <person name="Daum C."/>
            <person name="Ezra D."/>
            <person name="Gonzalez J."/>
            <person name="Henrissat B."/>
            <person name="Kuo A."/>
            <person name="Liang C."/>
            <person name="Lipzen A."/>
            <person name="Lutzoni F."/>
            <person name="Magnuson J."/>
            <person name="Mondo S."/>
            <person name="Nolan M."/>
            <person name="Ohm R."/>
            <person name="Pangilinan J."/>
            <person name="Park H.-J."/>
            <person name="Ramirez L."/>
            <person name="Alfaro M."/>
            <person name="Sun H."/>
            <person name="Tritt A."/>
            <person name="Yoshinaga Y."/>
            <person name="Zwiers L.-H."/>
            <person name="Turgeon B."/>
            <person name="Goodwin S."/>
            <person name="Spatafora J."/>
            <person name="Crous P."/>
            <person name="Grigoriev I."/>
        </authorList>
    </citation>
    <scope>NUCLEOTIDE SEQUENCE</scope>
    <source>
        <strain evidence="3">CBS 122368</strain>
    </source>
</reference>
<name>A0A6A6IIP0_9PLEO</name>
<sequence length="947" mass="98848">MIRIISFLFLLLAILATAQIADTSQIPDTPASTGVAPSSSTDPANANTPSTGEISPSSADSQIPGTGTMLDQNTPITTVPLVTTVTSDGQPIIQTTGFITIYPFNFTNTSTTTTGPVDSTTTFTELSSQTSTAADSTALSSRNSTGLPATPGDPASSSLSTLLSSADPTSSDTPSAASSSSPTSLGTGTDGLPITLTGSTFPHPTGTDGLPLAPSSTNSPITSSSIAIGKTSSLAMGSLTNTSSVLSMSTSASSIVPPGESPNVSSSVPSSVSTSVSDTTPTDTFATVVPPGQPTTTPPPAPTTVSYSDEEINSYLSMTTWDNYGVSSTITADTTISASQTSNSNWKKNFWLHTNVNGQPTDLPIVHCGCVCKGNCDNDDDDDDAAALWVVYFNIPKVPNVQISLPNLPDFHLGGCIKAKVPIINIEIPLGKCPPVSENGEHSHSDPDDPKNRNKEPDPNDPNDPNDPETSNTPSQTPSSDQESSTSTSSSSSSCSGAVVTDYLTHISCPTSGATGTQCATAIETGTRSGCSLTGTASVTMSASDAACARQSWPTSYGPGVGYSQPGFEYGTYTPPEIFQSLTMSFSSMTVSDSSGMTGPTTGPSPTTLSTVASSSVSPSDTGISGTSSSTARESTTLSNSSGSGTPTPTSSVVSDSSSVASSSASDSGTPSGSPTDTTSPSPTTTEPTPSETLNCEDNTAQFWVGPETMQKGISDFCEEASKATSWDDGVGRIGSHKRIERTYNKDTNDQVVLLVSSTTSGLDNAFQPINKDDCNSNMAKIFDECPAGQDIPGIDWRHGGEHMDSTGLDWAILTDRAKYYPGICTFLVEENMWSAPHNDQEHHWATRTSISDAREKVITPMSTDWDELYFGDRGSNKVPGLYSDLEIEAGFNTSEQETFHFTVGNYRFTPSYPQGQDGDKVPRCQVGNWYEPGDNYYRNTSCWVYC</sequence>
<dbReference type="OrthoDB" id="3799408at2759"/>
<feature type="region of interest" description="Disordered" evidence="1">
    <location>
        <begin position="25"/>
        <end position="73"/>
    </location>
</feature>
<feature type="compositionally biased region" description="Basic and acidic residues" evidence="1">
    <location>
        <begin position="439"/>
        <end position="458"/>
    </location>
</feature>
<feature type="chain" id="PRO_5025536854" evidence="2">
    <location>
        <begin position="24"/>
        <end position="947"/>
    </location>
</feature>
<dbReference type="EMBL" id="ML987194">
    <property type="protein sequence ID" value="KAF2250047.1"/>
    <property type="molecule type" value="Genomic_DNA"/>
</dbReference>
<feature type="region of interest" description="Disordered" evidence="1">
    <location>
        <begin position="110"/>
        <end position="224"/>
    </location>
</feature>
<keyword evidence="2" id="KW-0732">Signal</keyword>
<protein>
    <submittedName>
        <fullName evidence="3">Uncharacterized protein</fullName>
    </submittedName>
</protein>
<dbReference type="AlphaFoldDB" id="A0A6A6IIP0"/>
<dbReference type="Proteomes" id="UP000800094">
    <property type="component" value="Unassembled WGS sequence"/>
</dbReference>
<organism evidence="3 4">
    <name type="scientific">Trematosphaeria pertusa</name>
    <dbReference type="NCBI Taxonomy" id="390896"/>
    <lineage>
        <taxon>Eukaryota</taxon>
        <taxon>Fungi</taxon>
        <taxon>Dikarya</taxon>
        <taxon>Ascomycota</taxon>
        <taxon>Pezizomycotina</taxon>
        <taxon>Dothideomycetes</taxon>
        <taxon>Pleosporomycetidae</taxon>
        <taxon>Pleosporales</taxon>
        <taxon>Massarineae</taxon>
        <taxon>Trematosphaeriaceae</taxon>
        <taxon>Trematosphaeria</taxon>
    </lineage>
</organism>
<feature type="compositionally biased region" description="Low complexity" evidence="1">
    <location>
        <begin position="251"/>
        <end position="290"/>
    </location>
</feature>
<accession>A0A6A6IIP0</accession>
<feature type="region of interest" description="Disordered" evidence="1">
    <location>
        <begin position="434"/>
        <end position="495"/>
    </location>
</feature>
<dbReference type="Pfam" id="PF18647">
    <property type="entry name" value="Fungal_lectin_2"/>
    <property type="match status" value="1"/>
</dbReference>
<keyword evidence="4" id="KW-1185">Reference proteome</keyword>